<feature type="non-terminal residue" evidence="1">
    <location>
        <position position="240"/>
    </location>
</feature>
<evidence type="ECO:0000313" key="2">
    <source>
        <dbReference type="Proteomes" id="UP000277204"/>
    </source>
</evidence>
<gene>
    <name evidence="1" type="ORF">SMRZ_LOCUS11882</name>
</gene>
<sequence>MMCQNRHFDQQTWKWTETLIQCLPWDTYFTTNNVDIALSNLNHNLIYCLDCTAPVIGRVVYNANRGQNTFKRKLRKLKCRYYEENDVYALQSILKLIDRNTSRIENKALRSKSPELSILRLFKSRVNSNSFGTTKFFIVNVSIVNDPNAICEQFNKHFSQCYKTGTESSIITFPMLTSRHLSKIDFMPFNIKQARAALKKSYDGGPDGIPTSFVKYGSREFLLFCLKLFNLSTEYGTYPS</sequence>
<reference evidence="1 2" key="1">
    <citation type="submission" date="2018-11" db="EMBL/GenBank/DDBJ databases">
        <authorList>
            <consortium name="Pathogen Informatics"/>
        </authorList>
    </citation>
    <scope>NUCLEOTIDE SEQUENCE [LARGE SCALE GENOMIC DNA]</scope>
    <source>
        <strain evidence="1 2">Zambia</strain>
    </source>
</reference>
<evidence type="ECO:0000313" key="1">
    <source>
        <dbReference type="EMBL" id="VDO97587.1"/>
    </source>
</evidence>
<protein>
    <submittedName>
        <fullName evidence="1">Uncharacterized protein</fullName>
    </submittedName>
</protein>
<name>A0A183M757_9TREM</name>
<dbReference type="EMBL" id="UZAI01006990">
    <property type="protein sequence ID" value="VDO97587.1"/>
    <property type="molecule type" value="Genomic_DNA"/>
</dbReference>
<organism evidence="1 2">
    <name type="scientific">Schistosoma margrebowiei</name>
    <dbReference type="NCBI Taxonomy" id="48269"/>
    <lineage>
        <taxon>Eukaryota</taxon>
        <taxon>Metazoa</taxon>
        <taxon>Spiralia</taxon>
        <taxon>Lophotrochozoa</taxon>
        <taxon>Platyhelminthes</taxon>
        <taxon>Trematoda</taxon>
        <taxon>Digenea</taxon>
        <taxon>Strigeidida</taxon>
        <taxon>Schistosomatoidea</taxon>
        <taxon>Schistosomatidae</taxon>
        <taxon>Schistosoma</taxon>
    </lineage>
</organism>
<dbReference type="STRING" id="48269.A0A183M757"/>
<proteinExistence type="predicted"/>
<keyword evidence="2" id="KW-1185">Reference proteome</keyword>
<accession>A0A183M757</accession>
<dbReference type="Proteomes" id="UP000277204">
    <property type="component" value="Unassembled WGS sequence"/>
</dbReference>
<dbReference type="AlphaFoldDB" id="A0A183M757"/>